<dbReference type="Proteomes" id="UP000001340">
    <property type="component" value="Unassembled WGS sequence"/>
</dbReference>
<name>A0A0E2DJC4_LEPIR</name>
<comment type="caution">
    <text evidence="1">The sequence shown here is derived from an EMBL/GenBank/DDBJ whole genome shotgun (WGS) entry which is preliminary data.</text>
</comment>
<evidence type="ECO:0000313" key="1">
    <source>
        <dbReference type="EMBL" id="EKR55750.1"/>
    </source>
</evidence>
<gene>
    <name evidence="1" type="ORF">LEP1GSC105_2174</name>
</gene>
<proteinExistence type="predicted"/>
<organism evidence="1 2">
    <name type="scientific">Leptospira interrogans str. UI 12758</name>
    <dbReference type="NCBI Taxonomy" id="1049938"/>
    <lineage>
        <taxon>Bacteria</taxon>
        <taxon>Pseudomonadati</taxon>
        <taxon>Spirochaetota</taxon>
        <taxon>Spirochaetia</taxon>
        <taxon>Leptospirales</taxon>
        <taxon>Leptospiraceae</taxon>
        <taxon>Leptospira</taxon>
    </lineage>
</organism>
<reference evidence="1 2" key="1">
    <citation type="submission" date="2012-10" db="EMBL/GenBank/DDBJ databases">
        <authorList>
            <person name="Harkins D.M."/>
            <person name="Durkin A.S."/>
            <person name="Brinkac L.M."/>
            <person name="Haft D.H."/>
            <person name="Selengut J.D."/>
            <person name="Sanka R."/>
            <person name="DePew J."/>
            <person name="Purushe J."/>
            <person name="Chanthongthip A."/>
            <person name="Lattana O."/>
            <person name="Phetsouvanh R."/>
            <person name="Newton P.N."/>
            <person name="Vinetz J.M."/>
            <person name="Sutton G.G."/>
            <person name="Nierman W.C."/>
            <person name="Fouts D.E."/>
        </authorList>
    </citation>
    <scope>NUCLEOTIDE SEQUENCE [LARGE SCALE GENOMIC DNA]</scope>
    <source>
        <strain evidence="1 2">UI 12758</strain>
    </source>
</reference>
<protein>
    <submittedName>
        <fullName evidence="1">Uncharacterized protein</fullName>
    </submittedName>
</protein>
<dbReference type="EMBL" id="AHNR02000028">
    <property type="protein sequence ID" value="EKR55750.1"/>
    <property type="molecule type" value="Genomic_DNA"/>
</dbReference>
<accession>A0A0E2DJC4</accession>
<sequence length="146" mass="16687">MESDQFYEIIEDILEIFENHVGEEFPEGDSIIFPSVNEILWNETPVEVSFLLAYYQKDADEKLAPLRFWMGGRSYFKSLLAHCDFLSPLPNEYTDGFVLCLRTSKQEHGISPLTQNDCAILLDSLPCALFSDLNARMTESGFDFIA</sequence>
<evidence type="ECO:0000313" key="2">
    <source>
        <dbReference type="Proteomes" id="UP000001340"/>
    </source>
</evidence>
<dbReference type="AlphaFoldDB" id="A0A0E2DJC4"/>